<dbReference type="AlphaFoldDB" id="A0AAF1KKV8"/>
<sequence>MAPTYRPTLDETTPPRAFSAATIEDPTMRLLLLLTLITLAACETNRSSPLGPRGTALPPPDAITGR</sequence>
<name>A0AAF1KKV8_9PROT</name>
<feature type="compositionally biased region" description="Pro residues" evidence="1">
    <location>
        <begin position="57"/>
        <end position="66"/>
    </location>
</feature>
<accession>A0AAF1KKV8</accession>
<evidence type="ECO:0000313" key="3">
    <source>
        <dbReference type="Proteomes" id="UP001196068"/>
    </source>
</evidence>
<organism evidence="2 3">
    <name type="scientific">Plastoroseomonas arctica</name>
    <dbReference type="NCBI Taxonomy" id="1509237"/>
    <lineage>
        <taxon>Bacteria</taxon>
        <taxon>Pseudomonadati</taxon>
        <taxon>Pseudomonadota</taxon>
        <taxon>Alphaproteobacteria</taxon>
        <taxon>Acetobacterales</taxon>
        <taxon>Acetobacteraceae</taxon>
        <taxon>Plastoroseomonas</taxon>
    </lineage>
</organism>
<dbReference type="RefSeq" id="WP_211875897.1">
    <property type="nucleotide sequence ID" value="NZ_JAAEDH010000025.1"/>
</dbReference>
<evidence type="ECO:0000256" key="1">
    <source>
        <dbReference type="SAM" id="MobiDB-lite"/>
    </source>
</evidence>
<evidence type="ECO:0000313" key="2">
    <source>
        <dbReference type="EMBL" id="MBR0657030.1"/>
    </source>
</evidence>
<feature type="region of interest" description="Disordered" evidence="1">
    <location>
        <begin position="44"/>
        <end position="66"/>
    </location>
</feature>
<reference evidence="2" key="2">
    <citation type="journal article" date="2021" name="Syst. Appl. Microbiol.">
        <title>Roseomonas hellenica sp. nov., isolated from roots of wild-growing Alkanna tinctoria.</title>
        <authorList>
            <person name="Rat A."/>
            <person name="Naranjo H.D."/>
            <person name="Lebbe L."/>
            <person name="Cnockaert M."/>
            <person name="Krigas N."/>
            <person name="Grigoriadou K."/>
            <person name="Maloupa E."/>
            <person name="Willems A."/>
        </authorList>
    </citation>
    <scope>NUCLEOTIDE SEQUENCE</scope>
    <source>
        <strain evidence="2">LMG 28251</strain>
    </source>
</reference>
<keyword evidence="3" id="KW-1185">Reference proteome</keyword>
<gene>
    <name evidence="2" type="ORF">GXW79_18280</name>
</gene>
<dbReference type="Proteomes" id="UP001196068">
    <property type="component" value="Unassembled WGS sequence"/>
</dbReference>
<proteinExistence type="predicted"/>
<comment type="caution">
    <text evidence="2">The sequence shown here is derived from an EMBL/GenBank/DDBJ whole genome shotgun (WGS) entry which is preliminary data.</text>
</comment>
<dbReference type="EMBL" id="JAAEDH010000025">
    <property type="protein sequence ID" value="MBR0657030.1"/>
    <property type="molecule type" value="Genomic_DNA"/>
</dbReference>
<evidence type="ECO:0008006" key="4">
    <source>
        <dbReference type="Google" id="ProtNLM"/>
    </source>
</evidence>
<reference evidence="2" key="1">
    <citation type="submission" date="2020-01" db="EMBL/GenBank/DDBJ databases">
        <authorList>
            <person name="Rat A."/>
        </authorList>
    </citation>
    <scope>NUCLEOTIDE SEQUENCE</scope>
    <source>
        <strain evidence="2">LMG 28251</strain>
    </source>
</reference>
<protein>
    <recommendedName>
        <fullName evidence="4">Lipoprotein</fullName>
    </recommendedName>
</protein>